<dbReference type="EMBL" id="JACTNG010000009">
    <property type="protein sequence ID" value="MBO1080484.1"/>
    <property type="molecule type" value="Genomic_DNA"/>
</dbReference>
<evidence type="ECO:0000313" key="1">
    <source>
        <dbReference type="EMBL" id="MBO1080484.1"/>
    </source>
</evidence>
<organism evidence="1 2">
    <name type="scientific">Roseomonas haemaphysalidis</name>
    <dbReference type="NCBI Taxonomy" id="2768162"/>
    <lineage>
        <taxon>Bacteria</taxon>
        <taxon>Pseudomonadati</taxon>
        <taxon>Pseudomonadota</taxon>
        <taxon>Alphaproteobacteria</taxon>
        <taxon>Acetobacterales</taxon>
        <taxon>Roseomonadaceae</taxon>
        <taxon>Roseomonas</taxon>
    </lineage>
</organism>
<gene>
    <name evidence="1" type="ORF">IAI61_15685</name>
</gene>
<keyword evidence="2" id="KW-1185">Reference proteome</keyword>
<reference evidence="1 2" key="1">
    <citation type="submission" date="2020-09" db="EMBL/GenBank/DDBJ databases">
        <title>Roseomonas.</title>
        <authorList>
            <person name="Zhu W."/>
        </authorList>
    </citation>
    <scope>NUCLEOTIDE SEQUENCE [LARGE SCALE GENOMIC DNA]</scope>
    <source>
        <strain evidence="1 2">573</strain>
    </source>
</reference>
<accession>A0ABS3KSP6</accession>
<comment type="caution">
    <text evidence="1">The sequence shown here is derived from an EMBL/GenBank/DDBJ whole genome shotgun (WGS) entry which is preliminary data.</text>
</comment>
<name>A0ABS3KSP6_9PROT</name>
<dbReference type="Proteomes" id="UP001518989">
    <property type="component" value="Unassembled WGS sequence"/>
</dbReference>
<protein>
    <recommendedName>
        <fullName evidence="3">Urease accessory protein UreD</fullName>
    </recommendedName>
</protein>
<evidence type="ECO:0008006" key="3">
    <source>
        <dbReference type="Google" id="ProtNLM"/>
    </source>
</evidence>
<sequence length="213" mass="21939">MSAASQAPALAMLAPQLLVVEGGIGLPGPVRWVAGFTSGPDAAPMLHRATLSTQIDARRRPGAVEWRLESQALGLAGTAPARIVQGEACSLSIALDAAVAAAGRVPGGPSLPLGPAFVLLRDEPGLPRVWGCAGLMAMPGPMPGVLGRACFIRERLNGLRPRFEGMLEGEAVRRGPPLLWRWTAATLAEAAEQGRQALLGAALPLAQPSRSAG</sequence>
<proteinExistence type="predicted"/>
<dbReference type="RefSeq" id="WP_207418483.1">
    <property type="nucleotide sequence ID" value="NZ_CP061177.1"/>
</dbReference>
<evidence type="ECO:0000313" key="2">
    <source>
        <dbReference type="Proteomes" id="UP001518989"/>
    </source>
</evidence>